<keyword evidence="1" id="KW-0560">Oxidoreductase</keyword>
<protein>
    <submittedName>
        <fullName evidence="1">Ribonucleoside-diphosphate reductase subunit alpha</fullName>
        <ecNumber evidence="1">1.17.4.1</ecNumber>
    </submittedName>
</protein>
<name>A0AC61NJC4_9BACT</name>
<evidence type="ECO:0000313" key="1">
    <source>
        <dbReference type="EMBL" id="QZE15817.1"/>
    </source>
</evidence>
<gene>
    <name evidence="1" type="ORF">K4L44_08295</name>
</gene>
<dbReference type="EMBL" id="CP081303">
    <property type="protein sequence ID" value="QZE15817.1"/>
    <property type="molecule type" value="Genomic_DNA"/>
</dbReference>
<dbReference type="EC" id="1.17.4.1" evidence="1"/>
<proteinExistence type="predicted"/>
<accession>A0AC61NJC4</accession>
<organism evidence="1 2">
    <name type="scientific">Halosquirtibacter laminarini</name>
    <dbReference type="NCBI Taxonomy" id="3374600"/>
    <lineage>
        <taxon>Bacteria</taxon>
        <taxon>Pseudomonadati</taxon>
        <taxon>Bacteroidota</taxon>
        <taxon>Bacteroidia</taxon>
        <taxon>Marinilabiliales</taxon>
        <taxon>Prolixibacteraceae</taxon>
        <taxon>Halosquirtibacter</taxon>
    </lineage>
</organism>
<sequence length="750" mass="85883">MQRKIVCYSGEVKDYDWSLWQELLCFYGEDRDLFLNHIKVEFEKLLYDMISEKEALDILIGVIASNIDREHASYQFLAAKLFMHKLELEVNPLGECRELRAVYLQNVAIGVYDDALIHRYDEASWELFNGSLKSSYNDLFTYSGLRQMVDKYLVQDRMNGAIFEFPQEAFMLLGMFMFQDEPLEKRDDLVLSLYHAIATFKISLPTPILSGVRTPLKQFSSCCLIDINDTTNSILSSNSAIGYYTAQRAGIGLNLGRIRGKGAKIKNGSVIHTGLVPFMKIFEATTKSFTQNSIRGGGATATIPFFHWEIEQFIRLKNNKGNEENRVRRMDLSIGFHRLFRERVRENRSITLFSMEECPDLYESMYGKDLGHFTSLYERYETREDVRRRQVSARDLYLSILQERFETGRVYIFNTDHVNTNSAFASPIYMSNLCQEITLPTKPIEHVEDEDGEVAMCILSNINLGKIDSIEELDNLTMLLVRFLDRLIDYQTYPLTSAERSTHSRRSLGIGVSDLFHFLARHGVHYHSIKGRNMIHRYMERFQYGLIKASVEIAKERGCCSAFDQTTYAQGILPIDRYCDAVDTLHEMNLECHWDSLRQDILKYGMRNSTLSAIPPAASSSIVSNSTAGVDPPRVAATTKLSKHGPLVQLLPDIDKLSSSYDFAWQLSNRDYIQMVAVVQKFIDQSISTNLYYDLSQCEGERVSMKQLVEDELAAYHYGIKTLYYLNTHDGSGKESEEEQNSCDSGACAV</sequence>
<keyword evidence="2" id="KW-1185">Reference proteome</keyword>
<evidence type="ECO:0000313" key="2">
    <source>
        <dbReference type="Proteomes" id="UP000826212"/>
    </source>
</evidence>
<reference evidence="1" key="1">
    <citation type="submission" date="2021-08" db="EMBL/GenBank/DDBJ databases">
        <title>Novel anaerobic bacterium isolated from sea squirt in East Sea, Republic of Korea.</title>
        <authorList>
            <person name="Nguyen T.H."/>
            <person name="Li Z."/>
            <person name="Lee Y.-J."/>
            <person name="Ko J."/>
            <person name="Kim S.-G."/>
        </authorList>
    </citation>
    <scope>NUCLEOTIDE SEQUENCE</scope>
    <source>
        <strain evidence="1">KCTC 25031</strain>
    </source>
</reference>
<dbReference type="Proteomes" id="UP000826212">
    <property type="component" value="Chromosome"/>
</dbReference>